<keyword evidence="2" id="KW-1185">Reference proteome</keyword>
<accession>A0AAV4SHJ0</accession>
<evidence type="ECO:0000313" key="2">
    <source>
        <dbReference type="Proteomes" id="UP001054837"/>
    </source>
</evidence>
<dbReference type="AlphaFoldDB" id="A0AAV4SHJ0"/>
<sequence>MKLNFLFLSLTKTGSEKDSSLFFPNPGKQAIRKQLRFFLILARHRKRGHASIRLGWGERTLMNREVLLGPICNQLSKGDETEFFPFFLTKTGSEKDSSLFFPNSGKQAIRKQLRPLLSLLAIENVAMLRFIWAGEKDP</sequence>
<name>A0AAV4SHJ0_9ARAC</name>
<protein>
    <submittedName>
        <fullName evidence="1">Uncharacterized protein</fullName>
    </submittedName>
</protein>
<gene>
    <name evidence="1" type="ORF">CDAR_41351</name>
</gene>
<evidence type="ECO:0000313" key="1">
    <source>
        <dbReference type="EMBL" id="GIY33898.1"/>
    </source>
</evidence>
<organism evidence="1 2">
    <name type="scientific">Caerostris darwini</name>
    <dbReference type="NCBI Taxonomy" id="1538125"/>
    <lineage>
        <taxon>Eukaryota</taxon>
        <taxon>Metazoa</taxon>
        <taxon>Ecdysozoa</taxon>
        <taxon>Arthropoda</taxon>
        <taxon>Chelicerata</taxon>
        <taxon>Arachnida</taxon>
        <taxon>Araneae</taxon>
        <taxon>Araneomorphae</taxon>
        <taxon>Entelegynae</taxon>
        <taxon>Araneoidea</taxon>
        <taxon>Araneidae</taxon>
        <taxon>Caerostris</taxon>
    </lineage>
</organism>
<comment type="caution">
    <text evidence="1">The sequence shown here is derived from an EMBL/GenBank/DDBJ whole genome shotgun (WGS) entry which is preliminary data.</text>
</comment>
<dbReference type="EMBL" id="BPLQ01007998">
    <property type="protein sequence ID" value="GIY33898.1"/>
    <property type="molecule type" value="Genomic_DNA"/>
</dbReference>
<dbReference type="Proteomes" id="UP001054837">
    <property type="component" value="Unassembled WGS sequence"/>
</dbReference>
<proteinExistence type="predicted"/>
<reference evidence="1 2" key="1">
    <citation type="submission" date="2021-06" db="EMBL/GenBank/DDBJ databases">
        <title>Caerostris darwini draft genome.</title>
        <authorList>
            <person name="Kono N."/>
            <person name="Arakawa K."/>
        </authorList>
    </citation>
    <scope>NUCLEOTIDE SEQUENCE [LARGE SCALE GENOMIC DNA]</scope>
</reference>